<protein>
    <submittedName>
        <fullName evidence="2">Uncharacterized protein</fullName>
    </submittedName>
</protein>
<dbReference type="STRING" id="135651.G0N7U8"/>
<dbReference type="eggNOG" id="ENOG502QQEE">
    <property type="taxonomic scope" value="Eukaryota"/>
</dbReference>
<evidence type="ECO:0000313" key="2">
    <source>
        <dbReference type="EMBL" id="EGT54900.1"/>
    </source>
</evidence>
<name>G0N7U8_CAEBE</name>
<dbReference type="HOGENOM" id="CLU_395497_0_0_1"/>
<feature type="compositionally biased region" description="Low complexity" evidence="1">
    <location>
        <begin position="1"/>
        <end position="18"/>
    </location>
</feature>
<dbReference type="AlphaFoldDB" id="G0N7U8"/>
<dbReference type="OMA" id="WEDDINT"/>
<keyword evidence="3" id="KW-1185">Reference proteome</keyword>
<feature type="compositionally biased region" description="Pro residues" evidence="1">
    <location>
        <begin position="259"/>
        <end position="279"/>
    </location>
</feature>
<evidence type="ECO:0000256" key="1">
    <source>
        <dbReference type="SAM" id="MobiDB-lite"/>
    </source>
</evidence>
<feature type="region of interest" description="Disordered" evidence="1">
    <location>
        <begin position="216"/>
        <end position="280"/>
    </location>
</feature>
<dbReference type="InParanoid" id="G0N7U8"/>
<proteinExistence type="predicted"/>
<feature type="region of interest" description="Disordered" evidence="1">
    <location>
        <begin position="1"/>
        <end position="193"/>
    </location>
</feature>
<dbReference type="EMBL" id="GL379848">
    <property type="protein sequence ID" value="EGT54900.1"/>
    <property type="molecule type" value="Genomic_DNA"/>
</dbReference>
<feature type="compositionally biased region" description="Basic and acidic residues" evidence="1">
    <location>
        <begin position="454"/>
        <end position="468"/>
    </location>
</feature>
<organism evidence="3">
    <name type="scientific">Caenorhabditis brenneri</name>
    <name type="common">Nematode worm</name>
    <dbReference type="NCBI Taxonomy" id="135651"/>
    <lineage>
        <taxon>Eukaryota</taxon>
        <taxon>Metazoa</taxon>
        <taxon>Ecdysozoa</taxon>
        <taxon>Nematoda</taxon>
        <taxon>Chromadorea</taxon>
        <taxon>Rhabditida</taxon>
        <taxon>Rhabditina</taxon>
        <taxon>Rhabditomorpha</taxon>
        <taxon>Rhabditoidea</taxon>
        <taxon>Rhabditidae</taxon>
        <taxon>Peloderinae</taxon>
        <taxon>Caenorhabditis</taxon>
    </lineage>
</organism>
<dbReference type="Proteomes" id="UP000008068">
    <property type="component" value="Unassembled WGS sequence"/>
</dbReference>
<feature type="compositionally biased region" description="Pro residues" evidence="1">
    <location>
        <begin position="21"/>
        <end position="191"/>
    </location>
</feature>
<feature type="region of interest" description="Disordered" evidence="1">
    <location>
        <begin position="442"/>
        <end position="581"/>
    </location>
</feature>
<feature type="compositionally biased region" description="Basic residues" evidence="1">
    <location>
        <begin position="543"/>
        <end position="552"/>
    </location>
</feature>
<feature type="region of interest" description="Disordered" evidence="1">
    <location>
        <begin position="345"/>
        <end position="375"/>
    </location>
</feature>
<accession>G0N7U8</accession>
<reference evidence="3" key="1">
    <citation type="submission" date="2011-07" db="EMBL/GenBank/DDBJ databases">
        <authorList>
            <consortium name="Caenorhabditis brenneri Sequencing and Analysis Consortium"/>
            <person name="Wilson R.K."/>
        </authorList>
    </citation>
    <scope>NUCLEOTIDE SEQUENCE [LARGE SCALE GENOMIC DNA]</scope>
    <source>
        <strain evidence="3">PB2801</strain>
    </source>
</reference>
<feature type="compositionally biased region" description="Basic and acidic residues" evidence="1">
    <location>
        <begin position="517"/>
        <end position="542"/>
    </location>
</feature>
<evidence type="ECO:0000313" key="3">
    <source>
        <dbReference type="Proteomes" id="UP000008068"/>
    </source>
</evidence>
<feature type="compositionally biased region" description="Pro residues" evidence="1">
    <location>
        <begin position="219"/>
        <end position="237"/>
    </location>
</feature>
<sequence>MVNPRPARNSRAPRRYSPGDLPGPEPPNPPAALIPAPAPIPPVQPAPPIGPAPPNPPAALIPAPGPIPPVQPAPPIGPAPPNPPAALIPPPAPIPPVQPAPAIGPAPPNPPAALIPPPAPIPPVRPARPIGPAPRNPPAALIPPPAPIPPVRPARPIGPAPRNPPAALIPPPAPIPPVQPAPPIGPAPPIQDVPANPVAADLIVVVEEPQDAQMRLLDPAPPVGPPPPSQVVPPNPLPIAEDVPMVEIGEEQGVQERPVTPPSPVPPIGPASPIPPNPLPLVADVQMAEVDGQRVDQEQNAVIAGEENGGGVEEPRPVRRVHFNDNAQIFPIRRDQPVRAPAEVLNQPEDGADQRQEEAPQEPPNRHPRNNNQLPDENRQLQIQGLLNLLAHHRQAEEAGRRRQDGGPMLPFAQFQEMYRTYQVAPNFVEIALGIFRLFDRDRSPVRQPGGDDVGGRQERQEEHEGHQQARISLRGGPHAGRAFRHAPERPREVVRGGRELRRVGHGDRHHQRHRERHEANIRRRREENRDLREFRGEEHRNRDHQRRHQQHANRNDRRRQEEHQDHQEFRREEQGNRRHRQEMRPIDFFIYELEHQTALSRRLEGVGRTLEEFRIERGEQVPPLPRGHFAREYEIDQHDGMCLCIPCLHHRGTVLNNNYNLALANFETRLRGMRDAMNRWEDDINTAHANLYQRRH</sequence>
<gene>
    <name evidence="2" type="ORF">CAEBREN_13082</name>
</gene>
<feature type="compositionally biased region" description="Basic and acidic residues" evidence="1">
    <location>
        <begin position="554"/>
        <end position="577"/>
    </location>
</feature>
<feature type="compositionally biased region" description="Basic and acidic residues" evidence="1">
    <location>
        <begin position="486"/>
        <end position="507"/>
    </location>
</feature>